<keyword evidence="2" id="KW-1185">Reference proteome</keyword>
<comment type="caution">
    <text evidence="1">The sequence shown here is derived from an EMBL/GenBank/DDBJ whole genome shotgun (WGS) entry which is preliminary data.</text>
</comment>
<dbReference type="EMBL" id="CM023472">
    <property type="protein sequence ID" value="KAH7960508.1"/>
    <property type="molecule type" value="Genomic_DNA"/>
</dbReference>
<name>A0ACB8D848_DERSI</name>
<protein>
    <submittedName>
        <fullName evidence="1">Uncharacterized protein</fullName>
    </submittedName>
</protein>
<evidence type="ECO:0000313" key="1">
    <source>
        <dbReference type="EMBL" id="KAH7960508.1"/>
    </source>
</evidence>
<sequence>MSSREEVHHKLQKKARGGGESWQRLQSATLEPRNSHSRCTSCKSASSVRKKKVKHSKKQQQKRLRQSTATAALKETSLGFDICKFTFPSTEYSVEVTSVHITHIGDTKTHDQEDATFKNTADLKMPLLCFGCIFWNRRGHGFALRQTRLLAFDHREERGCFGQGG</sequence>
<evidence type="ECO:0000313" key="2">
    <source>
        <dbReference type="Proteomes" id="UP000821865"/>
    </source>
</evidence>
<accession>A0ACB8D848</accession>
<proteinExistence type="predicted"/>
<reference evidence="1" key="1">
    <citation type="submission" date="2020-05" db="EMBL/GenBank/DDBJ databases">
        <title>Large-scale comparative analyses of tick genomes elucidate their genetic diversity and vector capacities.</title>
        <authorList>
            <person name="Jia N."/>
            <person name="Wang J."/>
            <person name="Shi W."/>
            <person name="Du L."/>
            <person name="Sun Y."/>
            <person name="Zhan W."/>
            <person name="Jiang J."/>
            <person name="Wang Q."/>
            <person name="Zhang B."/>
            <person name="Ji P."/>
            <person name="Sakyi L.B."/>
            <person name="Cui X."/>
            <person name="Yuan T."/>
            <person name="Jiang B."/>
            <person name="Yang W."/>
            <person name="Lam T.T.-Y."/>
            <person name="Chang Q."/>
            <person name="Ding S."/>
            <person name="Wang X."/>
            <person name="Zhu J."/>
            <person name="Ruan X."/>
            <person name="Zhao L."/>
            <person name="Wei J."/>
            <person name="Que T."/>
            <person name="Du C."/>
            <person name="Cheng J."/>
            <person name="Dai P."/>
            <person name="Han X."/>
            <person name="Huang E."/>
            <person name="Gao Y."/>
            <person name="Liu J."/>
            <person name="Shao H."/>
            <person name="Ye R."/>
            <person name="Li L."/>
            <person name="Wei W."/>
            <person name="Wang X."/>
            <person name="Wang C."/>
            <person name="Yang T."/>
            <person name="Huo Q."/>
            <person name="Li W."/>
            <person name="Guo W."/>
            <person name="Chen H."/>
            <person name="Zhou L."/>
            <person name="Ni X."/>
            <person name="Tian J."/>
            <person name="Zhou Y."/>
            <person name="Sheng Y."/>
            <person name="Liu T."/>
            <person name="Pan Y."/>
            <person name="Xia L."/>
            <person name="Li J."/>
            <person name="Zhao F."/>
            <person name="Cao W."/>
        </authorList>
    </citation>
    <scope>NUCLEOTIDE SEQUENCE</scope>
    <source>
        <strain evidence="1">Dsil-2018</strain>
    </source>
</reference>
<gene>
    <name evidence="1" type="ORF">HPB49_020674</name>
</gene>
<organism evidence="1 2">
    <name type="scientific">Dermacentor silvarum</name>
    <name type="common">Tick</name>
    <dbReference type="NCBI Taxonomy" id="543639"/>
    <lineage>
        <taxon>Eukaryota</taxon>
        <taxon>Metazoa</taxon>
        <taxon>Ecdysozoa</taxon>
        <taxon>Arthropoda</taxon>
        <taxon>Chelicerata</taxon>
        <taxon>Arachnida</taxon>
        <taxon>Acari</taxon>
        <taxon>Parasitiformes</taxon>
        <taxon>Ixodida</taxon>
        <taxon>Ixodoidea</taxon>
        <taxon>Ixodidae</taxon>
        <taxon>Rhipicephalinae</taxon>
        <taxon>Dermacentor</taxon>
    </lineage>
</organism>
<dbReference type="Proteomes" id="UP000821865">
    <property type="component" value="Chromosome 3"/>
</dbReference>